<proteinExistence type="predicted"/>
<name>A0A447PAD6_SALET</name>
<sequence>MWVEDPGFPLIRPVITQEGITLAPIPVDADGLNVAAGMAGLPAGTLCIGDARPSKSVGGGAVVNSPTATSGMGGECAGLDY</sequence>
<reference evidence="1 2" key="1">
    <citation type="submission" date="2018-12" db="EMBL/GenBank/DDBJ databases">
        <authorList>
            <consortium name="Pathogen Informatics"/>
        </authorList>
    </citation>
    <scope>NUCLEOTIDE SEQUENCE [LARGE SCALE GENOMIC DNA]</scope>
    <source>
        <strain evidence="1 2">NCTC8271</strain>
    </source>
</reference>
<evidence type="ECO:0000313" key="1">
    <source>
        <dbReference type="EMBL" id="VEA33556.1"/>
    </source>
</evidence>
<dbReference type="Gene3D" id="3.40.640.10">
    <property type="entry name" value="Type I PLP-dependent aspartate aminotransferase-like (Major domain)"/>
    <property type="match status" value="1"/>
</dbReference>
<organism evidence="1 2">
    <name type="scientific">Salmonella enterica I</name>
    <dbReference type="NCBI Taxonomy" id="59201"/>
    <lineage>
        <taxon>Bacteria</taxon>
        <taxon>Pseudomonadati</taxon>
        <taxon>Pseudomonadota</taxon>
        <taxon>Gammaproteobacteria</taxon>
        <taxon>Enterobacterales</taxon>
        <taxon>Enterobacteriaceae</taxon>
        <taxon>Salmonella</taxon>
    </lineage>
</organism>
<gene>
    <name evidence="1" type="ORF">NCTC8271_01444</name>
</gene>
<dbReference type="AlphaFoldDB" id="A0A447PAD6"/>
<accession>A0A447PAD6</accession>
<dbReference type="Proteomes" id="UP000273655">
    <property type="component" value="Chromosome 1"/>
</dbReference>
<evidence type="ECO:0000313" key="2">
    <source>
        <dbReference type="Proteomes" id="UP000273655"/>
    </source>
</evidence>
<protein>
    <submittedName>
        <fullName evidence="1">DeoR family transcriptional regulator</fullName>
    </submittedName>
</protein>
<dbReference type="InterPro" id="IPR015421">
    <property type="entry name" value="PyrdxlP-dep_Trfase_major"/>
</dbReference>
<dbReference type="EMBL" id="LR134148">
    <property type="protein sequence ID" value="VEA33556.1"/>
    <property type="molecule type" value="Genomic_DNA"/>
</dbReference>